<evidence type="ECO:0000313" key="6">
    <source>
        <dbReference type="EMBL" id="MCP8940873.1"/>
    </source>
</evidence>
<dbReference type="PROSITE" id="PS51007">
    <property type="entry name" value="CYTC"/>
    <property type="match status" value="1"/>
</dbReference>
<keyword evidence="3 4" id="KW-0408">Iron</keyword>
<evidence type="ECO:0000256" key="3">
    <source>
        <dbReference type="ARBA" id="ARBA00023004"/>
    </source>
</evidence>
<gene>
    <name evidence="6" type="ORF">NK718_20290</name>
</gene>
<dbReference type="EMBL" id="JANCLU010000029">
    <property type="protein sequence ID" value="MCP8940873.1"/>
    <property type="molecule type" value="Genomic_DNA"/>
</dbReference>
<evidence type="ECO:0000259" key="5">
    <source>
        <dbReference type="PROSITE" id="PS51007"/>
    </source>
</evidence>
<proteinExistence type="predicted"/>
<sequence>MLAVLACGAATAVFYGILEPSRARQAAVRLTGGDPDRAPELIRRYGCAGCHTVPGVRGADGRVGPPLGGIAGRAYFAGVAINSPANLVAWIVDPPSLSPRTAMPRTGIRADEARDVAAYLYTLQ</sequence>
<protein>
    <submittedName>
        <fullName evidence="6">C-type cytochrome</fullName>
    </submittedName>
</protein>
<keyword evidence="2 4" id="KW-0479">Metal-binding</keyword>
<dbReference type="Pfam" id="PF00034">
    <property type="entry name" value="Cytochrom_C"/>
    <property type="match status" value="1"/>
</dbReference>
<dbReference type="Proteomes" id="UP001205890">
    <property type="component" value="Unassembled WGS sequence"/>
</dbReference>
<evidence type="ECO:0000256" key="2">
    <source>
        <dbReference type="ARBA" id="ARBA00022723"/>
    </source>
</evidence>
<dbReference type="SUPFAM" id="SSF46626">
    <property type="entry name" value="Cytochrome c"/>
    <property type="match status" value="1"/>
</dbReference>
<accession>A0ABT1LIB6</accession>
<keyword evidence="1 4" id="KW-0349">Heme</keyword>
<evidence type="ECO:0000256" key="1">
    <source>
        <dbReference type="ARBA" id="ARBA00022617"/>
    </source>
</evidence>
<evidence type="ECO:0000313" key="7">
    <source>
        <dbReference type="Proteomes" id="UP001205890"/>
    </source>
</evidence>
<comment type="caution">
    <text evidence="6">The sequence shown here is derived from an EMBL/GenBank/DDBJ whole genome shotgun (WGS) entry which is preliminary data.</text>
</comment>
<dbReference type="Gene3D" id="1.10.760.10">
    <property type="entry name" value="Cytochrome c-like domain"/>
    <property type="match status" value="1"/>
</dbReference>
<dbReference type="InterPro" id="IPR009056">
    <property type="entry name" value="Cyt_c-like_dom"/>
</dbReference>
<feature type="domain" description="Cytochrome c" evidence="5">
    <location>
        <begin position="33"/>
        <end position="124"/>
    </location>
</feature>
<name>A0ABT1LIB6_9HYPH</name>
<organism evidence="6 7">
    <name type="scientific">Alsobacter ponti</name>
    <dbReference type="NCBI Taxonomy" id="2962936"/>
    <lineage>
        <taxon>Bacteria</taxon>
        <taxon>Pseudomonadati</taxon>
        <taxon>Pseudomonadota</taxon>
        <taxon>Alphaproteobacteria</taxon>
        <taxon>Hyphomicrobiales</taxon>
        <taxon>Alsobacteraceae</taxon>
        <taxon>Alsobacter</taxon>
    </lineage>
</organism>
<reference evidence="6 7" key="1">
    <citation type="submission" date="2022-07" db="EMBL/GenBank/DDBJ databases">
        <authorList>
            <person name="Li W.-J."/>
            <person name="Deng Q.-Q."/>
        </authorList>
    </citation>
    <scope>NUCLEOTIDE SEQUENCE [LARGE SCALE GENOMIC DNA]</scope>
    <source>
        <strain evidence="6 7">SYSU M60028</strain>
    </source>
</reference>
<dbReference type="InterPro" id="IPR036909">
    <property type="entry name" value="Cyt_c-like_dom_sf"/>
</dbReference>
<keyword evidence="7" id="KW-1185">Reference proteome</keyword>
<evidence type="ECO:0000256" key="4">
    <source>
        <dbReference type="PROSITE-ProRule" id="PRU00433"/>
    </source>
</evidence>